<keyword evidence="1" id="KW-0812">Transmembrane</keyword>
<protein>
    <submittedName>
        <fullName evidence="2">Uncharacterized protein</fullName>
    </submittedName>
</protein>
<feature type="transmembrane region" description="Helical" evidence="1">
    <location>
        <begin position="335"/>
        <end position="354"/>
    </location>
</feature>
<keyword evidence="3" id="KW-1185">Reference proteome</keyword>
<feature type="transmembrane region" description="Helical" evidence="1">
    <location>
        <begin position="648"/>
        <end position="671"/>
    </location>
</feature>
<organism evidence="2 3">
    <name type="scientific">Orchesella dallaii</name>
    <dbReference type="NCBI Taxonomy" id="48710"/>
    <lineage>
        <taxon>Eukaryota</taxon>
        <taxon>Metazoa</taxon>
        <taxon>Ecdysozoa</taxon>
        <taxon>Arthropoda</taxon>
        <taxon>Hexapoda</taxon>
        <taxon>Collembola</taxon>
        <taxon>Entomobryomorpha</taxon>
        <taxon>Entomobryoidea</taxon>
        <taxon>Orchesellidae</taxon>
        <taxon>Orchesellinae</taxon>
        <taxon>Orchesella</taxon>
    </lineage>
</organism>
<evidence type="ECO:0000256" key="1">
    <source>
        <dbReference type="SAM" id="Phobius"/>
    </source>
</evidence>
<evidence type="ECO:0000313" key="2">
    <source>
        <dbReference type="EMBL" id="CAL8112247.1"/>
    </source>
</evidence>
<keyword evidence="1" id="KW-1133">Transmembrane helix</keyword>
<name>A0ABP1QZ14_9HEXA</name>
<reference evidence="2 3" key="1">
    <citation type="submission" date="2024-08" db="EMBL/GenBank/DDBJ databases">
        <authorList>
            <person name="Cucini C."/>
            <person name="Frati F."/>
        </authorList>
    </citation>
    <scope>NUCLEOTIDE SEQUENCE [LARGE SCALE GENOMIC DNA]</scope>
</reference>
<comment type="caution">
    <text evidence="2">The sequence shown here is derived from an EMBL/GenBank/DDBJ whole genome shotgun (WGS) entry which is preliminary data.</text>
</comment>
<sequence length="707" mass="82137">MAFTENFASWQETQIVFLESFRTSTVAFMWGIGDPLTSTVLAQCIILQCILTSFNTSRLEDQISQASEEIHGFRRNWIRELTYTQILKENANTIAQQIYSTHDFILIADTISPNNGWKERTFRPLSVILTTRIPIKMPTAVLLMTPTPGLISPDSVQAPAIFLSSILIFVNLHKNFVYIGCFSCHKNLTYFSQTKQFKPHQSITLECIPKSSAKSFNSIFIYWQSMHSRLFLGYEAPKNNCMTLYFHEKDSIFHEESCQIYEEYFRYSNCSNFEACLLFYMEFLLISPKHSLAVHDSWKIFPFVQNQTDISLQVLFPNIKFFDANLQAYLTPFKLEIWLCVLVSMISILTWLIWMEDQDFYRVALLQFSIILEQGIQLLRTGVKYGNFILTIWIYCSIFLRFFYTSSLYSLLTAEEAPNDYPQNMQQLLNRPDFDLVLTGTFFYIMFWTCSRFDTHPPQQLEKFYVRVLQKAYFMVEEYGTPTMEKILDGNPAKVWYFVEKNKFTTVPALGDSMQKTEYLKFNQFAIMCEATCDETWSVSASFTGQTRLHHVFLKESRFFTSNMFWSEVSPTFVSIQFSKFLGSFVHSGIYELLVVRFRKLNKLKLLKEGAHNFKRVGYSLFSYVFFTSENRDDLLSSIPEATKLSTFAGTFMMAGFLLSIALLVLLIEVVGTESFRKAWRKWNLVAIPTIIGCAGLHRSVNCESSH</sequence>
<proteinExistence type="predicted"/>
<keyword evidence="1" id="KW-0472">Membrane</keyword>
<accession>A0ABP1QZ14</accession>
<evidence type="ECO:0000313" key="3">
    <source>
        <dbReference type="Proteomes" id="UP001642540"/>
    </source>
</evidence>
<dbReference type="EMBL" id="CAXLJM020000048">
    <property type="protein sequence ID" value="CAL8112247.1"/>
    <property type="molecule type" value="Genomic_DNA"/>
</dbReference>
<dbReference type="Proteomes" id="UP001642540">
    <property type="component" value="Unassembled WGS sequence"/>
</dbReference>
<feature type="transmembrane region" description="Helical" evidence="1">
    <location>
        <begin position="386"/>
        <end position="404"/>
    </location>
</feature>
<gene>
    <name evidence="2" type="ORF">ODALV1_LOCUS15557</name>
</gene>